<dbReference type="PANTHER" id="PTHR47174">
    <property type="entry name" value="BRIDGING INTEGRATOR 3"/>
    <property type="match status" value="1"/>
</dbReference>
<dbReference type="SMART" id="SM00326">
    <property type="entry name" value="SH3"/>
    <property type="match status" value="1"/>
</dbReference>
<dbReference type="Gene3D" id="2.30.30.40">
    <property type="entry name" value="SH3 Domains"/>
    <property type="match status" value="1"/>
</dbReference>
<accession>A0A550CUT9</accession>
<evidence type="ECO:0000256" key="4">
    <source>
        <dbReference type="PROSITE-ProRule" id="PRU00192"/>
    </source>
</evidence>
<dbReference type="InterPro" id="IPR036028">
    <property type="entry name" value="SH3-like_dom_sf"/>
</dbReference>
<dbReference type="PROSITE" id="PS50002">
    <property type="entry name" value="SH3"/>
    <property type="match status" value="1"/>
</dbReference>
<keyword evidence="8" id="KW-1185">Reference proteome</keyword>
<sequence length="251" mass="26738">MVFSNLGSHEKDAFFTLLDEYFASRPDVFGGQQGASATQTATRAMQAAPGVMSAGIGKATAFGKSFAQSHQSQPAHADRSTHADEPEESTMSSVSNRIKAFSSSHTPSHDSGSGGAGSRASMTQVKKFGDVDMSSGTKMLGSLRHSSAAKNAPFTPPRTAPAFAPKQNTFSPPPVRHAASTPPAAEPDPEPEEAQGEWVEMMYDYTSGEPGDLQCSEGQRILLVERTSDDWWTGELNGKRGLFPASYCKML</sequence>
<reference evidence="7 8" key="1">
    <citation type="journal article" date="2019" name="New Phytol.">
        <title>Comparative genomics reveals unique wood-decay strategies and fruiting body development in the Schizophyllaceae.</title>
        <authorList>
            <person name="Almasi E."/>
            <person name="Sahu N."/>
            <person name="Krizsan K."/>
            <person name="Balint B."/>
            <person name="Kovacs G.M."/>
            <person name="Kiss B."/>
            <person name="Cseklye J."/>
            <person name="Drula E."/>
            <person name="Henrissat B."/>
            <person name="Nagy I."/>
            <person name="Chovatia M."/>
            <person name="Adam C."/>
            <person name="LaButti K."/>
            <person name="Lipzen A."/>
            <person name="Riley R."/>
            <person name="Grigoriev I.V."/>
            <person name="Nagy L.G."/>
        </authorList>
    </citation>
    <scope>NUCLEOTIDE SEQUENCE [LARGE SCALE GENOMIC DNA]</scope>
    <source>
        <strain evidence="7 8">NL-1724</strain>
    </source>
</reference>
<dbReference type="Proteomes" id="UP000320762">
    <property type="component" value="Unassembled WGS sequence"/>
</dbReference>
<dbReference type="GO" id="GO:0051666">
    <property type="term" value="P:actin cortical patch localization"/>
    <property type="evidence" value="ECO:0007669"/>
    <property type="project" value="InterPro"/>
</dbReference>
<feature type="domain" description="SH3" evidence="6">
    <location>
        <begin position="194"/>
        <end position="251"/>
    </location>
</feature>
<feature type="compositionally biased region" description="Low complexity" evidence="5">
    <location>
        <begin position="102"/>
        <end position="111"/>
    </location>
</feature>
<dbReference type="PRINTS" id="PR00452">
    <property type="entry name" value="SH3DOMAIN"/>
</dbReference>
<keyword evidence="3" id="KW-0963">Cytoplasm</keyword>
<dbReference type="CDD" id="cd00174">
    <property type="entry name" value="SH3"/>
    <property type="match status" value="1"/>
</dbReference>
<comment type="subcellular location">
    <subcellularLocation>
        <location evidence="1">Cytoplasm</location>
    </subcellularLocation>
</comment>
<dbReference type="GO" id="GO:0006897">
    <property type="term" value="P:endocytosis"/>
    <property type="evidence" value="ECO:0007669"/>
    <property type="project" value="InterPro"/>
</dbReference>
<dbReference type="GO" id="GO:0005737">
    <property type="term" value="C:cytoplasm"/>
    <property type="evidence" value="ECO:0007669"/>
    <property type="project" value="UniProtKB-SubCell"/>
</dbReference>
<gene>
    <name evidence="7" type="ORF">BD626DRAFT_482100</name>
</gene>
<keyword evidence="2 4" id="KW-0728">SH3 domain</keyword>
<organism evidence="7 8">
    <name type="scientific">Schizophyllum amplum</name>
    <dbReference type="NCBI Taxonomy" id="97359"/>
    <lineage>
        <taxon>Eukaryota</taxon>
        <taxon>Fungi</taxon>
        <taxon>Dikarya</taxon>
        <taxon>Basidiomycota</taxon>
        <taxon>Agaricomycotina</taxon>
        <taxon>Agaricomycetes</taxon>
        <taxon>Agaricomycetidae</taxon>
        <taxon>Agaricales</taxon>
        <taxon>Schizophyllaceae</taxon>
        <taxon>Schizophyllum</taxon>
    </lineage>
</organism>
<evidence type="ECO:0000256" key="5">
    <source>
        <dbReference type="SAM" id="MobiDB-lite"/>
    </source>
</evidence>
<dbReference type="GO" id="GO:0015629">
    <property type="term" value="C:actin cytoskeleton"/>
    <property type="evidence" value="ECO:0007669"/>
    <property type="project" value="TreeGrafter"/>
</dbReference>
<feature type="region of interest" description="Disordered" evidence="5">
    <location>
        <begin position="148"/>
        <end position="194"/>
    </location>
</feature>
<dbReference type="EMBL" id="VDMD01000002">
    <property type="protein sequence ID" value="TRM68557.1"/>
    <property type="molecule type" value="Genomic_DNA"/>
</dbReference>
<dbReference type="PRINTS" id="PR00499">
    <property type="entry name" value="P67PHOX"/>
</dbReference>
<dbReference type="InterPro" id="IPR001452">
    <property type="entry name" value="SH3_domain"/>
</dbReference>
<feature type="region of interest" description="Disordered" evidence="5">
    <location>
        <begin position="64"/>
        <end position="120"/>
    </location>
</feature>
<comment type="caution">
    <text evidence="7">The sequence shown here is derived from an EMBL/GenBank/DDBJ whole genome shotgun (WGS) entry which is preliminary data.</text>
</comment>
<evidence type="ECO:0000313" key="8">
    <source>
        <dbReference type="Proteomes" id="UP000320762"/>
    </source>
</evidence>
<dbReference type="PANTHER" id="PTHR47174:SF3">
    <property type="entry name" value="BRIDGING INTEGRATOR 3"/>
    <property type="match status" value="1"/>
</dbReference>
<proteinExistence type="predicted"/>
<dbReference type="STRING" id="97359.A0A550CUT9"/>
<protein>
    <recommendedName>
        <fullName evidence="6">SH3 domain-containing protein</fullName>
    </recommendedName>
</protein>
<dbReference type="Pfam" id="PF00018">
    <property type="entry name" value="SH3_1"/>
    <property type="match status" value="1"/>
</dbReference>
<dbReference type="SUPFAM" id="SSF50044">
    <property type="entry name" value="SH3-domain"/>
    <property type="match status" value="1"/>
</dbReference>
<evidence type="ECO:0000256" key="1">
    <source>
        <dbReference type="ARBA" id="ARBA00004496"/>
    </source>
</evidence>
<name>A0A550CUT9_9AGAR</name>
<dbReference type="AlphaFoldDB" id="A0A550CUT9"/>
<dbReference type="OrthoDB" id="10255128at2759"/>
<evidence type="ECO:0000259" key="6">
    <source>
        <dbReference type="PROSITE" id="PS50002"/>
    </source>
</evidence>
<evidence type="ECO:0000313" key="7">
    <source>
        <dbReference type="EMBL" id="TRM68557.1"/>
    </source>
</evidence>
<evidence type="ECO:0000256" key="3">
    <source>
        <dbReference type="ARBA" id="ARBA00022490"/>
    </source>
</evidence>
<dbReference type="InterPro" id="IPR046982">
    <property type="entry name" value="BIN3/RVS161-like"/>
</dbReference>
<evidence type="ECO:0000256" key="2">
    <source>
        <dbReference type="ARBA" id="ARBA00022443"/>
    </source>
</evidence>